<evidence type="ECO:0000313" key="10">
    <source>
        <dbReference type="Proteomes" id="UP000018320"/>
    </source>
</evidence>
<gene>
    <name evidence="9" type="ORF">DHA2_150517</name>
</gene>
<feature type="transmembrane region" description="Helical" evidence="8">
    <location>
        <begin position="96"/>
        <end position="115"/>
    </location>
</feature>
<accession>V6TKF2</accession>
<proteinExistence type="inferred from homology"/>
<dbReference type="VEuPathDB" id="GiardiaDB:DHA2_150517"/>
<dbReference type="PANTHER" id="PTHR24223:SF456">
    <property type="entry name" value="MULTIDRUG RESISTANCE-ASSOCIATED PROTEIN LETHAL(2)03659"/>
    <property type="match status" value="1"/>
</dbReference>
<comment type="similarity">
    <text evidence="2">Belongs to the ABC transporter superfamily. ABCC family. Conjugate transporter (TC 3.A.1.208) subfamily.</text>
</comment>
<dbReference type="SUPFAM" id="SSF90123">
    <property type="entry name" value="ABC transporter transmembrane region"/>
    <property type="match status" value="1"/>
</dbReference>
<evidence type="ECO:0000256" key="4">
    <source>
        <dbReference type="ARBA" id="ARBA00022741"/>
    </source>
</evidence>
<evidence type="ECO:0000256" key="7">
    <source>
        <dbReference type="ARBA" id="ARBA00023136"/>
    </source>
</evidence>
<evidence type="ECO:0000256" key="6">
    <source>
        <dbReference type="ARBA" id="ARBA00022989"/>
    </source>
</evidence>
<evidence type="ECO:0000256" key="2">
    <source>
        <dbReference type="ARBA" id="ARBA00009726"/>
    </source>
</evidence>
<dbReference type="Gene3D" id="1.20.1560.10">
    <property type="entry name" value="ABC transporter type 1, transmembrane domain"/>
    <property type="match status" value="1"/>
</dbReference>
<comment type="caution">
    <text evidence="9">The sequence shown here is derived from an EMBL/GenBank/DDBJ whole genome shotgun (WGS) entry which is preliminary data.</text>
</comment>
<protein>
    <submittedName>
        <fullName evidence="9">Canalicular multispecific organic anion transporter</fullName>
    </submittedName>
</protein>
<dbReference type="GO" id="GO:0005524">
    <property type="term" value="F:ATP binding"/>
    <property type="evidence" value="ECO:0007669"/>
    <property type="project" value="UniProtKB-KW"/>
</dbReference>
<keyword evidence="4" id="KW-0547">Nucleotide-binding</keyword>
<dbReference type="EMBL" id="AHGT01000006">
    <property type="protein sequence ID" value="ESU39129.1"/>
    <property type="molecule type" value="Genomic_DNA"/>
</dbReference>
<organism evidence="9 10">
    <name type="scientific">Giardia intestinalis</name>
    <name type="common">Giardia lamblia</name>
    <dbReference type="NCBI Taxonomy" id="5741"/>
    <lineage>
        <taxon>Eukaryota</taxon>
        <taxon>Metamonada</taxon>
        <taxon>Diplomonadida</taxon>
        <taxon>Hexamitidae</taxon>
        <taxon>Giardiinae</taxon>
        <taxon>Giardia</taxon>
    </lineage>
</organism>
<keyword evidence="5" id="KW-0067">ATP-binding</keyword>
<reference evidence="9 10" key="2">
    <citation type="journal article" date="2013" name="Genome Biol. Evol.">
        <title>Genome sequencing of Giardia lamblia genotypes A2 and B isolates (DH and GS) and comparative analysis with the genomes of genotypes A1 and E (WB and Pig).</title>
        <authorList>
            <person name="Adam R.D."/>
            <person name="Dahlstrom E.W."/>
            <person name="Martens C.A."/>
            <person name="Bruno D.P."/>
            <person name="Barbian K.D."/>
            <person name="Ricklefs S.M."/>
            <person name="Hernandez M.M."/>
            <person name="Narla N.P."/>
            <person name="Patel R.B."/>
            <person name="Porcella S.F."/>
            <person name="Nash T.E."/>
        </authorList>
    </citation>
    <scope>NUCLEOTIDE SEQUENCE [LARGE SCALE GENOMIC DNA]</scope>
    <source>
        <strain evidence="9 10">DH</strain>
    </source>
</reference>
<dbReference type="InterPro" id="IPR050173">
    <property type="entry name" value="ABC_transporter_C-like"/>
</dbReference>
<evidence type="ECO:0000256" key="5">
    <source>
        <dbReference type="ARBA" id="ARBA00022840"/>
    </source>
</evidence>
<evidence type="ECO:0000256" key="8">
    <source>
        <dbReference type="SAM" id="Phobius"/>
    </source>
</evidence>
<evidence type="ECO:0000256" key="1">
    <source>
        <dbReference type="ARBA" id="ARBA00004141"/>
    </source>
</evidence>
<dbReference type="GO" id="GO:0016020">
    <property type="term" value="C:membrane"/>
    <property type="evidence" value="ECO:0007669"/>
    <property type="project" value="UniProtKB-SubCell"/>
</dbReference>
<sequence length="248" mass="27682">MADRAERYESYEFTTFPSARPQSERCPFILYYTFLWMTPFVARARKQRVLKPSDIPSLPTNMNYGKVLTSLEGALAVARATARPTRIGSLVMKTSWPFFAVSSILMGLAVFLSFVQPKTMTELLKVLDTGHIADLCDSGGNVLVRLFRGAWVWIVINLVAQLLTAFFQSIASTICAEQSIRVSQAISMLLYKKLARVPNVAATHVLSPAVITFISGGARSVSNLVSNTPRIRRRHSRCRRLLYPGFSD</sequence>
<feature type="transmembrane region" description="Helical" evidence="8">
    <location>
        <begin position="150"/>
        <end position="171"/>
    </location>
</feature>
<keyword evidence="3 8" id="KW-0812">Transmembrane</keyword>
<dbReference type="AlphaFoldDB" id="V6TKF2"/>
<name>V6TKF2_GIAIN</name>
<keyword evidence="6 8" id="KW-1133">Transmembrane helix</keyword>
<dbReference type="PANTHER" id="PTHR24223">
    <property type="entry name" value="ATP-BINDING CASSETTE SUB-FAMILY C"/>
    <property type="match status" value="1"/>
</dbReference>
<dbReference type="InterPro" id="IPR036640">
    <property type="entry name" value="ABC1_TM_sf"/>
</dbReference>
<evidence type="ECO:0000256" key="3">
    <source>
        <dbReference type="ARBA" id="ARBA00022692"/>
    </source>
</evidence>
<dbReference type="GO" id="GO:0042626">
    <property type="term" value="F:ATPase-coupled transmembrane transporter activity"/>
    <property type="evidence" value="ECO:0007669"/>
    <property type="project" value="TreeGrafter"/>
</dbReference>
<keyword evidence="7 8" id="KW-0472">Membrane</keyword>
<dbReference type="VEuPathDB" id="GiardiaDB:QR46_4174"/>
<comment type="subcellular location">
    <subcellularLocation>
        <location evidence="1">Membrane</location>
        <topology evidence="1">Multi-pass membrane protein</topology>
    </subcellularLocation>
</comment>
<reference evidence="10" key="1">
    <citation type="submission" date="2012-02" db="EMBL/GenBank/DDBJ databases">
        <title>Genome sequencing of Giardia lamblia Genotypes A2 and B isolates (DH and GS) and comparative analysis with the genomes of Genotypes A1 and E (WB and Pig).</title>
        <authorList>
            <person name="Adam R."/>
            <person name="Dahlstrom E."/>
            <person name="Martens C."/>
            <person name="Bruno D."/>
            <person name="Barbian K."/>
            <person name="Porcella S.F."/>
            <person name="Nash T."/>
        </authorList>
    </citation>
    <scope>NUCLEOTIDE SEQUENCE</scope>
    <source>
        <strain evidence="10">DH</strain>
    </source>
</reference>
<dbReference type="Proteomes" id="UP000018320">
    <property type="component" value="Unassembled WGS sequence"/>
</dbReference>
<evidence type="ECO:0000313" key="9">
    <source>
        <dbReference type="EMBL" id="ESU39129.1"/>
    </source>
</evidence>